<evidence type="ECO:0000256" key="4">
    <source>
        <dbReference type="ARBA" id="ARBA00022723"/>
    </source>
</evidence>
<dbReference type="Gene3D" id="3.30.230.10">
    <property type="match status" value="1"/>
</dbReference>
<dbReference type="GO" id="GO:0004335">
    <property type="term" value="F:galactokinase activity"/>
    <property type="evidence" value="ECO:0007669"/>
    <property type="project" value="UniProtKB-UniRule"/>
</dbReference>
<keyword evidence="5" id="KW-0547">Nucleotide-binding</keyword>
<sequence length="387" mass="42230">MVLQKNSNEHVYIAPARVNLIGEHTDYTGGLVLPMAIPFSTTATISPNSDSQYHFHSEQFKETREMPVDDRSEAAGNWSDYPVGVLRQLQLRGITPPPFHLEIHGNVPFGAGLSSSASVEVASAIAILAHANATLPLEEIAMLCKLAENDYVHSPCGIMDQFVITAAKAGHALLLDTRSLSYEHIPMNHDGLVNMRIVVCNSMVKHSIADGDYGLRRREVEAGQDVLRAAFPQLRDLADATLDQLESCVAKMTPESYRRCRHIITENARVREAKDAMTAGDAAHLGKLMISAHASQRDDFECSCEEIDFLVDQAVALEGCLGARMTGGGFGGCTVNLVSQDKADTFAQALAASYLKRFNIKAETYICEAVDGACFVTAPKQRNRKHD</sequence>
<feature type="domain" description="Galactokinase N-terminal" evidence="14">
    <location>
        <begin position="8"/>
        <end position="47"/>
    </location>
</feature>
<dbReference type="PANTHER" id="PTHR10457">
    <property type="entry name" value="MEVALONATE KINASE/GALACTOKINASE"/>
    <property type="match status" value="1"/>
</dbReference>
<feature type="domain" description="GHMP kinase N-terminal" evidence="12">
    <location>
        <begin position="81"/>
        <end position="165"/>
    </location>
</feature>
<dbReference type="Proteomes" id="UP000007113">
    <property type="component" value="Chromosome"/>
</dbReference>
<dbReference type="InterPro" id="IPR020568">
    <property type="entry name" value="Ribosomal_Su5_D2-typ_SF"/>
</dbReference>
<comment type="similarity">
    <text evidence="1">Belongs to the GHMP kinase family. GalK subfamily.</text>
</comment>
<dbReference type="InterPro" id="IPR000705">
    <property type="entry name" value="Galactokinase"/>
</dbReference>
<evidence type="ECO:0000256" key="1">
    <source>
        <dbReference type="ARBA" id="ARBA00006566"/>
    </source>
</evidence>
<dbReference type="PROSITE" id="PS00627">
    <property type="entry name" value="GHMP_KINASES_ATP"/>
    <property type="match status" value="1"/>
</dbReference>
<evidence type="ECO:0000259" key="12">
    <source>
        <dbReference type="Pfam" id="PF00288"/>
    </source>
</evidence>
<evidence type="ECO:0000259" key="14">
    <source>
        <dbReference type="Pfam" id="PF10509"/>
    </source>
</evidence>
<proteinExistence type="inferred from homology"/>
<dbReference type="EC" id="2.7.1.6" evidence="11"/>
<name>G8NQN0_GRAMM</name>
<dbReference type="PANTHER" id="PTHR10457:SF7">
    <property type="entry name" value="GALACTOKINASE-RELATED"/>
    <property type="match status" value="1"/>
</dbReference>
<evidence type="ECO:0000256" key="11">
    <source>
        <dbReference type="NCBIfam" id="TIGR00131"/>
    </source>
</evidence>
<evidence type="ECO:0000256" key="10">
    <source>
        <dbReference type="ARBA" id="ARBA00023277"/>
    </source>
</evidence>
<dbReference type="PRINTS" id="PR00473">
    <property type="entry name" value="GALCTOKINASE"/>
</dbReference>
<dbReference type="HOGENOM" id="CLU_017814_2_1_0"/>
<organism evidence="15 16">
    <name type="scientific">Granulicella mallensis (strain ATCC BAA-1857 / DSM 23137 / MP5ACTX8)</name>
    <dbReference type="NCBI Taxonomy" id="682795"/>
    <lineage>
        <taxon>Bacteria</taxon>
        <taxon>Pseudomonadati</taxon>
        <taxon>Acidobacteriota</taxon>
        <taxon>Terriglobia</taxon>
        <taxon>Terriglobales</taxon>
        <taxon>Acidobacteriaceae</taxon>
        <taxon>Granulicella</taxon>
    </lineage>
</organism>
<dbReference type="GO" id="GO:0006012">
    <property type="term" value="P:galactose metabolic process"/>
    <property type="evidence" value="ECO:0007669"/>
    <property type="project" value="UniProtKB-UniRule"/>
</dbReference>
<evidence type="ECO:0000256" key="2">
    <source>
        <dbReference type="ARBA" id="ARBA00022490"/>
    </source>
</evidence>
<evidence type="ECO:0000313" key="15">
    <source>
        <dbReference type="EMBL" id="AEU37256.1"/>
    </source>
</evidence>
<dbReference type="SUPFAM" id="SSF55060">
    <property type="entry name" value="GHMP Kinase, C-terminal domain"/>
    <property type="match status" value="1"/>
</dbReference>
<dbReference type="InterPro" id="IPR006206">
    <property type="entry name" value="Mevalonate/galactokinase"/>
</dbReference>
<dbReference type="PIRSF" id="PIRSF000530">
    <property type="entry name" value="Galactokinase"/>
    <property type="match status" value="1"/>
</dbReference>
<keyword evidence="9" id="KW-0299">Galactose metabolism</keyword>
<evidence type="ECO:0000256" key="9">
    <source>
        <dbReference type="ARBA" id="ARBA00023144"/>
    </source>
</evidence>
<dbReference type="GO" id="GO:0046872">
    <property type="term" value="F:metal ion binding"/>
    <property type="evidence" value="ECO:0007669"/>
    <property type="project" value="UniProtKB-KW"/>
</dbReference>
<dbReference type="InterPro" id="IPR019539">
    <property type="entry name" value="GalKase_N"/>
</dbReference>
<evidence type="ECO:0000256" key="8">
    <source>
        <dbReference type="ARBA" id="ARBA00022842"/>
    </source>
</evidence>
<keyword evidence="10" id="KW-0119">Carbohydrate metabolism</keyword>
<evidence type="ECO:0000256" key="3">
    <source>
        <dbReference type="ARBA" id="ARBA00022679"/>
    </source>
</evidence>
<evidence type="ECO:0000259" key="13">
    <source>
        <dbReference type="Pfam" id="PF08544"/>
    </source>
</evidence>
<reference evidence="15 16" key="1">
    <citation type="submission" date="2011-11" db="EMBL/GenBank/DDBJ databases">
        <title>Complete sequence of Granulicella mallensis MP5ACTX8.</title>
        <authorList>
            <consortium name="US DOE Joint Genome Institute"/>
            <person name="Lucas S."/>
            <person name="Copeland A."/>
            <person name="Lapidus A."/>
            <person name="Cheng J.-F."/>
            <person name="Goodwin L."/>
            <person name="Pitluck S."/>
            <person name="Peters L."/>
            <person name="Lu M."/>
            <person name="Detter J.C."/>
            <person name="Han C."/>
            <person name="Tapia R."/>
            <person name="Land M."/>
            <person name="Hauser L."/>
            <person name="Kyrpides N."/>
            <person name="Ivanova N."/>
            <person name="Mikhailova N."/>
            <person name="Pagani I."/>
            <person name="Rawat S."/>
            <person name="Mannisto M."/>
            <person name="Haggblom M."/>
            <person name="Woyke T."/>
        </authorList>
    </citation>
    <scope>NUCLEOTIDE SEQUENCE [LARGE SCALE GENOMIC DNA]</scope>
    <source>
        <strain evidence="16">ATCC BAA-1857 / DSM 23137 / MP5ACTX8</strain>
    </source>
</reference>
<gene>
    <name evidence="15" type="ordered locus">AciX8_2953</name>
</gene>
<dbReference type="AlphaFoldDB" id="G8NQN0"/>
<dbReference type="EMBL" id="CP003130">
    <property type="protein sequence ID" value="AEU37256.1"/>
    <property type="molecule type" value="Genomic_DNA"/>
</dbReference>
<keyword evidence="7" id="KW-0067">ATP-binding</keyword>
<dbReference type="FunFam" id="3.30.70.890:FF:000001">
    <property type="entry name" value="Galactokinase"/>
    <property type="match status" value="1"/>
</dbReference>
<evidence type="ECO:0000256" key="6">
    <source>
        <dbReference type="ARBA" id="ARBA00022777"/>
    </source>
</evidence>
<dbReference type="GO" id="GO:0005524">
    <property type="term" value="F:ATP binding"/>
    <property type="evidence" value="ECO:0007669"/>
    <property type="project" value="UniProtKB-UniRule"/>
</dbReference>
<dbReference type="InterPro" id="IPR006203">
    <property type="entry name" value="GHMP_knse_ATP-bd_CS"/>
</dbReference>
<dbReference type="OrthoDB" id="250531at2"/>
<dbReference type="eggNOG" id="COG0153">
    <property type="taxonomic scope" value="Bacteria"/>
</dbReference>
<keyword evidence="16" id="KW-1185">Reference proteome</keyword>
<keyword evidence="2" id="KW-0963">Cytoplasm</keyword>
<keyword evidence="8" id="KW-0460">Magnesium</keyword>
<dbReference type="GO" id="GO:0005829">
    <property type="term" value="C:cytosol"/>
    <property type="evidence" value="ECO:0007669"/>
    <property type="project" value="TreeGrafter"/>
</dbReference>
<evidence type="ECO:0000313" key="16">
    <source>
        <dbReference type="Proteomes" id="UP000007113"/>
    </source>
</evidence>
<evidence type="ECO:0000256" key="7">
    <source>
        <dbReference type="ARBA" id="ARBA00022840"/>
    </source>
</evidence>
<protein>
    <recommendedName>
        <fullName evidence="11">Galactokinase</fullName>
        <ecNumber evidence="11">2.7.1.6</ecNumber>
    </recommendedName>
</protein>
<dbReference type="InterPro" id="IPR006204">
    <property type="entry name" value="GHMP_kinase_N_dom"/>
</dbReference>
<accession>G8NQN0</accession>
<dbReference type="STRING" id="682795.AciX8_2953"/>
<dbReference type="NCBIfam" id="TIGR00131">
    <property type="entry name" value="gal_kin"/>
    <property type="match status" value="1"/>
</dbReference>
<dbReference type="Pfam" id="PF10509">
    <property type="entry name" value="GalKase_gal_bdg"/>
    <property type="match status" value="1"/>
</dbReference>
<evidence type="ECO:0000256" key="5">
    <source>
        <dbReference type="ARBA" id="ARBA00022741"/>
    </source>
</evidence>
<dbReference type="Pfam" id="PF08544">
    <property type="entry name" value="GHMP_kinases_C"/>
    <property type="match status" value="1"/>
</dbReference>
<dbReference type="KEGG" id="gma:AciX8_2953"/>
<dbReference type="Pfam" id="PF00288">
    <property type="entry name" value="GHMP_kinases_N"/>
    <property type="match status" value="1"/>
</dbReference>
<dbReference type="SUPFAM" id="SSF54211">
    <property type="entry name" value="Ribosomal protein S5 domain 2-like"/>
    <property type="match status" value="1"/>
</dbReference>
<dbReference type="InterPro" id="IPR014721">
    <property type="entry name" value="Ribsml_uS5_D2-typ_fold_subgr"/>
</dbReference>
<dbReference type="FunFam" id="3.30.230.10:FF:000017">
    <property type="entry name" value="Galactokinase"/>
    <property type="match status" value="1"/>
</dbReference>
<keyword evidence="4" id="KW-0479">Metal-binding</keyword>
<keyword evidence="3 15" id="KW-0808">Transferase</keyword>
<dbReference type="InterPro" id="IPR036554">
    <property type="entry name" value="GHMP_kinase_C_sf"/>
</dbReference>
<dbReference type="InterPro" id="IPR013750">
    <property type="entry name" value="GHMP_kinase_C_dom"/>
</dbReference>
<feature type="domain" description="GHMP kinase C-terminal" evidence="13">
    <location>
        <begin position="275"/>
        <end position="354"/>
    </location>
</feature>
<dbReference type="PRINTS" id="PR00959">
    <property type="entry name" value="MEVGALKINASE"/>
</dbReference>
<dbReference type="Gene3D" id="3.30.70.890">
    <property type="entry name" value="GHMP kinase, C-terminal domain"/>
    <property type="match status" value="1"/>
</dbReference>
<keyword evidence="6 15" id="KW-0418">Kinase</keyword>